<dbReference type="GO" id="GO:0005886">
    <property type="term" value="C:plasma membrane"/>
    <property type="evidence" value="ECO:0007669"/>
    <property type="project" value="TreeGrafter"/>
</dbReference>
<dbReference type="EMBL" id="QASA01000001">
    <property type="protein sequence ID" value="RDC63998.1"/>
    <property type="molecule type" value="Genomic_DNA"/>
</dbReference>
<dbReference type="PRINTS" id="PR00786">
    <property type="entry name" value="NEPRILYSIN"/>
</dbReference>
<reference evidence="10 11" key="1">
    <citation type="submission" date="2018-04" db="EMBL/GenBank/DDBJ databases">
        <title>Adhaeribacter sp. HMF7616 genome sequencing and assembly.</title>
        <authorList>
            <person name="Kang H."/>
            <person name="Kang J."/>
            <person name="Cha I."/>
            <person name="Kim H."/>
            <person name="Joh K."/>
        </authorList>
    </citation>
    <scope>NUCLEOTIDE SEQUENCE [LARGE SCALE GENOMIC DNA]</scope>
    <source>
        <strain evidence="10 11">HMF7616</strain>
    </source>
</reference>
<dbReference type="Gene3D" id="1.10.1380.10">
    <property type="entry name" value="Neutral endopeptidase , domain2"/>
    <property type="match status" value="1"/>
</dbReference>
<dbReference type="Pfam" id="PF05649">
    <property type="entry name" value="Peptidase_M13_N"/>
    <property type="match status" value="1"/>
</dbReference>
<dbReference type="InterPro" id="IPR008753">
    <property type="entry name" value="Peptidase_M13_N"/>
</dbReference>
<dbReference type="InterPro" id="IPR018497">
    <property type="entry name" value="Peptidase_M13_C"/>
</dbReference>
<sequence length="713" mass="81249">MHPDFQIKAGIFATTVAARYRPYITCNQIYMNHPNYLSCIILAVSSFLLDNCTQKTKDNTQTTDLVSSYRDTTVLPGNDFFQYANGAWIKKHPIPVSESNWSIGREVQDEIYTRLRKVNEDAAQANAQPGSNDQKIGDFYGMGMDTVTLEKKGLSPLQPELDRIAAIKSNADVPAVVAHLQVMGVNALIGPSVDQDAKNSEQIALYLWQSGLGLPNRDYYFIQDKRTQNIRQEYRQHLIKMFTLLGQHQTTATQNSDRVIKLETALAKASRKLEDLRDPYANYNKMAVADVNKLTPGVDWQTWLSQMQVKKQDSVIVGQPEFYRTVGQQLKTAPVADWQAYLQWHLVHTFAEQLPKAFDDEHFRFYGTVMQGRKAQRARWKRVLDEEENAMGEVLGKLFVSDYFSPVTKKRYETMVDNVVLAFREHIEKLDWMTPPTKEKALTKLHQIKKKVGYPDKWKDFSDLKIDRSSYVQNVMRANEWWHRYQLNKLGKPVDRTEWSMTPQTYNAYYNPSNNEIVLPAAIFAIPGLRDEEADDAIIYGYAGASTIGHELTHGFDDQGSQFDARGNLKNWWAPTDEALFKKKVKGIVKQFNQYVVLDSLHVNGKATAGENIADLGGIVIALDAFKKTPQYKSNETIGGLTPVQRYFIGYALGWQGHQRGERLAQQILTDVHSPAHLRVNGPMSDIPEFYAAFGVKPGQKLYLPDSLRVKIW</sequence>
<evidence type="ECO:0000256" key="5">
    <source>
        <dbReference type="ARBA" id="ARBA00022801"/>
    </source>
</evidence>
<evidence type="ECO:0000256" key="3">
    <source>
        <dbReference type="ARBA" id="ARBA00022670"/>
    </source>
</evidence>
<dbReference type="Pfam" id="PF01431">
    <property type="entry name" value="Peptidase_M13"/>
    <property type="match status" value="1"/>
</dbReference>
<dbReference type="GO" id="GO:0046872">
    <property type="term" value="F:metal ion binding"/>
    <property type="evidence" value="ECO:0007669"/>
    <property type="project" value="UniProtKB-KW"/>
</dbReference>
<dbReference type="PANTHER" id="PTHR11733:SF167">
    <property type="entry name" value="FI17812P1-RELATED"/>
    <property type="match status" value="1"/>
</dbReference>
<keyword evidence="4" id="KW-0479">Metal-binding</keyword>
<evidence type="ECO:0000256" key="6">
    <source>
        <dbReference type="ARBA" id="ARBA00022833"/>
    </source>
</evidence>
<dbReference type="CDD" id="cd08662">
    <property type="entry name" value="M13"/>
    <property type="match status" value="1"/>
</dbReference>
<keyword evidence="6" id="KW-0862">Zinc</keyword>
<dbReference type="SUPFAM" id="SSF55486">
    <property type="entry name" value="Metalloproteases ('zincins'), catalytic domain"/>
    <property type="match status" value="1"/>
</dbReference>
<comment type="similarity">
    <text evidence="2">Belongs to the peptidase M13 family.</text>
</comment>
<evidence type="ECO:0000256" key="4">
    <source>
        <dbReference type="ARBA" id="ARBA00022723"/>
    </source>
</evidence>
<organism evidence="10 11">
    <name type="scientific">Adhaeribacter pallidiroseus</name>
    <dbReference type="NCBI Taxonomy" id="2072847"/>
    <lineage>
        <taxon>Bacteria</taxon>
        <taxon>Pseudomonadati</taxon>
        <taxon>Bacteroidota</taxon>
        <taxon>Cytophagia</taxon>
        <taxon>Cytophagales</taxon>
        <taxon>Hymenobacteraceae</taxon>
        <taxon>Adhaeribacter</taxon>
    </lineage>
</organism>
<protein>
    <submittedName>
        <fullName evidence="10">Neprilysin</fullName>
        <ecNumber evidence="10">3.4.24.-</ecNumber>
    </submittedName>
</protein>
<name>A0A369QP57_9BACT</name>
<dbReference type="GO" id="GO:0016485">
    <property type="term" value="P:protein processing"/>
    <property type="evidence" value="ECO:0007669"/>
    <property type="project" value="TreeGrafter"/>
</dbReference>
<comment type="cofactor">
    <cofactor evidence="1">
        <name>Zn(2+)</name>
        <dbReference type="ChEBI" id="CHEBI:29105"/>
    </cofactor>
</comment>
<evidence type="ECO:0000313" key="11">
    <source>
        <dbReference type="Proteomes" id="UP000253919"/>
    </source>
</evidence>
<evidence type="ECO:0000259" key="9">
    <source>
        <dbReference type="Pfam" id="PF05649"/>
    </source>
</evidence>
<dbReference type="Proteomes" id="UP000253919">
    <property type="component" value="Unassembled WGS sequence"/>
</dbReference>
<dbReference type="InterPro" id="IPR000718">
    <property type="entry name" value="Peptidase_M13"/>
</dbReference>
<evidence type="ECO:0000256" key="2">
    <source>
        <dbReference type="ARBA" id="ARBA00007357"/>
    </source>
</evidence>
<proteinExistence type="inferred from homology"/>
<keyword evidence="5 10" id="KW-0378">Hydrolase</keyword>
<evidence type="ECO:0000259" key="8">
    <source>
        <dbReference type="Pfam" id="PF01431"/>
    </source>
</evidence>
<dbReference type="InterPro" id="IPR024079">
    <property type="entry name" value="MetalloPept_cat_dom_sf"/>
</dbReference>
<dbReference type="PROSITE" id="PS51885">
    <property type="entry name" value="NEPRILYSIN"/>
    <property type="match status" value="1"/>
</dbReference>
<feature type="domain" description="Peptidase M13 C-terminal" evidence="8">
    <location>
        <begin position="507"/>
        <end position="706"/>
    </location>
</feature>
<dbReference type="AlphaFoldDB" id="A0A369QP57"/>
<keyword evidence="3" id="KW-0645">Protease</keyword>
<evidence type="ECO:0000256" key="1">
    <source>
        <dbReference type="ARBA" id="ARBA00001947"/>
    </source>
</evidence>
<dbReference type="GO" id="GO:0004222">
    <property type="term" value="F:metalloendopeptidase activity"/>
    <property type="evidence" value="ECO:0007669"/>
    <property type="project" value="InterPro"/>
</dbReference>
<dbReference type="PANTHER" id="PTHR11733">
    <property type="entry name" value="ZINC METALLOPROTEASE FAMILY M13 NEPRILYSIN-RELATED"/>
    <property type="match status" value="1"/>
</dbReference>
<dbReference type="Gene3D" id="3.40.390.10">
    <property type="entry name" value="Collagenase (Catalytic Domain)"/>
    <property type="match status" value="1"/>
</dbReference>
<evidence type="ECO:0000313" key="10">
    <source>
        <dbReference type="EMBL" id="RDC63998.1"/>
    </source>
</evidence>
<gene>
    <name evidence="10" type="primary">pepO</name>
    <name evidence="10" type="ORF">AHMF7616_02608</name>
</gene>
<keyword evidence="11" id="KW-1185">Reference proteome</keyword>
<dbReference type="InterPro" id="IPR042089">
    <property type="entry name" value="Peptidase_M13_dom_2"/>
</dbReference>
<evidence type="ECO:0000256" key="7">
    <source>
        <dbReference type="ARBA" id="ARBA00023049"/>
    </source>
</evidence>
<accession>A0A369QP57</accession>
<feature type="domain" description="Peptidase M13 N-terminal" evidence="9">
    <location>
        <begin position="76"/>
        <end position="455"/>
    </location>
</feature>
<dbReference type="EC" id="3.4.24.-" evidence="10"/>
<keyword evidence="7" id="KW-0482">Metalloprotease</keyword>
<comment type="caution">
    <text evidence="10">The sequence shown here is derived from an EMBL/GenBank/DDBJ whole genome shotgun (WGS) entry which is preliminary data.</text>
</comment>